<evidence type="ECO:0000313" key="2">
    <source>
        <dbReference type="WBParaSite" id="nRc.2.0.1.t19462-RA"/>
    </source>
</evidence>
<dbReference type="Proteomes" id="UP000887565">
    <property type="component" value="Unplaced"/>
</dbReference>
<dbReference type="WBParaSite" id="nRc.2.0.1.t19462-RA">
    <property type="protein sequence ID" value="nRc.2.0.1.t19462-RA"/>
    <property type="gene ID" value="nRc.2.0.1.g19462"/>
</dbReference>
<proteinExistence type="predicted"/>
<reference evidence="2" key="1">
    <citation type="submission" date="2022-11" db="UniProtKB">
        <authorList>
            <consortium name="WormBaseParasite"/>
        </authorList>
    </citation>
    <scope>IDENTIFICATION</scope>
</reference>
<keyword evidence="1" id="KW-1185">Reference proteome</keyword>
<dbReference type="AlphaFoldDB" id="A0A915J193"/>
<organism evidence="1 2">
    <name type="scientific">Romanomermis culicivorax</name>
    <name type="common">Nematode worm</name>
    <dbReference type="NCBI Taxonomy" id="13658"/>
    <lineage>
        <taxon>Eukaryota</taxon>
        <taxon>Metazoa</taxon>
        <taxon>Ecdysozoa</taxon>
        <taxon>Nematoda</taxon>
        <taxon>Enoplea</taxon>
        <taxon>Dorylaimia</taxon>
        <taxon>Mermithida</taxon>
        <taxon>Mermithoidea</taxon>
        <taxon>Mermithidae</taxon>
        <taxon>Romanomermis</taxon>
    </lineage>
</organism>
<evidence type="ECO:0000313" key="1">
    <source>
        <dbReference type="Proteomes" id="UP000887565"/>
    </source>
</evidence>
<accession>A0A915J193</accession>
<name>A0A915J193_ROMCU</name>
<protein>
    <submittedName>
        <fullName evidence="2">Uncharacterized protein</fullName>
    </submittedName>
</protein>
<sequence length="66" mass="7930">MIPDCQKLIRITDRSEGGWKTALEYEHDELAEDNDDERRIRSAERITITERRVRVQEDDVRRINNC</sequence>